<organism evidence="1 2">
    <name type="scientific">Schleiferia thermophila</name>
    <dbReference type="NCBI Taxonomy" id="884107"/>
    <lineage>
        <taxon>Bacteria</taxon>
        <taxon>Pseudomonadati</taxon>
        <taxon>Bacteroidota</taxon>
        <taxon>Flavobacteriia</taxon>
        <taxon>Flavobacteriales</taxon>
        <taxon>Schleiferiaceae</taxon>
        <taxon>Schleiferia</taxon>
    </lineage>
</organism>
<protein>
    <submittedName>
        <fullName evidence="1">Uncharacterized protein</fullName>
    </submittedName>
</protein>
<evidence type="ECO:0000313" key="1">
    <source>
        <dbReference type="EMBL" id="RCX00497.1"/>
    </source>
</evidence>
<evidence type="ECO:0000313" key="2">
    <source>
        <dbReference type="Proteomes" id="UP000253517"/>
    </source>
</evidence>
<sequence length="68" mass="7777">MKILLDIKDDKVAFIMELLSNFKFVKAKPLSPYKTQVLEGIREAVEEVNQIKAGKKKAKPLSEFLNEL</sequence>
<dbReference type="EMBL" id="QPJS01000014">
    <property type="protein sequence ID" value="RCX00497.1"/>
    <property type="molecule type" value="Genomic_DNA"/>
</dbReference>
<comment type="caution">
    <text evidence="1">The sequence shown here is derived from an EMBL/GenBank/DDBJ whole genome shotgun (WGS) entry which is preliminary data.</text>
</comment>
<dbReference type="AlphaFoldDB" id="A0A368ZXD1"/>
<keyword evidence="2" id="KW-1185">Reference proteome</keyword>
<gene>
    <name evidence="1" type="ORF">DES35_1143</name>
</gene>
<accession>A0A368ZXD1</accession>
<dbReference type="RefSeq" id="WP_114366607.1">
    <property type="nucleotide sequence ID" value="NZ_BHZF01000009.1"/>
</dbReference>
<reference evidence="1 2" key="1">
    <citation type="submission" date="2018-07" db="EMBL/GenBank/DDBJ databases">
        <title>Genomic Encyclopedia of Type Strains, Phase IV (KMG-IV): sequencing the most valuable type-strain genomes for metagenomic binning, comparative biology and taxonomic classification.</title>
        <authorList>
            <person name="Goeker M."/>
        </authorList>
    </citation>
    <scope>NUCLEOTIDE SEQUENCE [LARGE SCALE GENOMIC DNA]</scope>
    <source>
        <strain evidence="1 2">DSM 21410</strain>
    </source>
</reference>
<dbReference type="Proteomes" id="UP000253517">
    <property type="component" value="Unassembled WGS sequence"/>
</dbReference>
<proteinExistence type="predicted"/>
<name>A0A368ZXD1_9FLAO</name>